<keyword evidence="4" id="KW-1185">Reference proteome</keyword>
<feature type="compositionally biased region" description="Low complexity" evidence="1">
    <location>
        <begin position="798"/>
        <end position="815"/>
    </location>
</feature>
<gene>
    <name evidence="3" type="ORF">CHLRE_10g423300v5</name>
</gene>
<name>A0A2K3D9C0_CHLRE</name>
<dbReference type="FunCoup" id="A0A2K3D9C0">
    <property type="interactions" value="1000"/>
</dbReference>
<dbReference type="InParanoid" id="A0A2K3D9C0"/>
<dbReference type="InterPro" id="IPR011042">
    <property type="entry name" value="6-blade_b-propeller_TolB-like"/>
</dbReference>
<evidence type="ECO:0000313" key="4">
    <source>
        <dbReference type="Proteomes" id="UP000006906"/>
    </source>
</evidence>
<dbReference type="KEGG" id="cre:CHLRE_10g423300v5"/>
<dbReference type="GO" id="GO:0008236">
    <property type="term" value="F:serine-type peptidase activity"/>
    <property type="evidence" value="ECO:0007669"/>
    <property type="project" value="InterPro"/>
</dbReference>
<dbReference type="PANTHER" id="PTHR43056:SF5">
    <property type="entry name" value="PEPTIDASE S9 PROLYL OLIGOPEPTIDASE CATALYTIC DOMAIN-CONTAINING PROTEIN"/>
    <property type="match status" value="1"/>
</dbReference>
<evidence type="ECO:0000313" key="3">
    <source>
        <dbReference type="EMBL" id="PNW77128.1"/>
    </source>
</evidence>
<dbReference type="STRING" id="3055.A0A2K3D9C0"/>
<feature type="region of interest" description="Disordered" evidence="1">
    <location>
        <begin position="770"/>
        <end position="815"/>
    </location>
</feature>
<dbReference type="SUPFAM" id="SSF53474">
    <property type="entry name" value="alpha/beta-Hydrolases"/>
    <property type="match status" value="1"/>
</dbReference>
<dbReference type="InterPro" id="IPR001375">
    <property type="entry name" value="Peptidase_S9_cat"/>
</dbReference>
<dbReference type="GeneID" id="5728231"/>
<dbReference type="Gene3D" id="2.120.10.30">
    <property type="entry name" value="TolB, C-terminal domain"/>
    <property type="match status" value="1"/>
</dbReference>
<accession>A0A2K3D9C0</accession>
<dbReference type="ExpressionAtlas" id="A0A2K3D9C0">
    <property type="expression patterns" value="baseline"/>
</dbReference>
<evidence type="ECO:0000256" key="1">
    <source>
        <dbReference type="SAM" id="MobiDB-lite"/>
    </source>
</evidence>
<reference evidence="3 4" key="1">
    <citation type="journal article" date="2007" name="Science">
        <title>The Chlamydomonas genome reveals the evolution of key animal and plant functions.</title>
        <authorList>
            <person name="Merchant S.S."/>
            <person name="Prochnik S.E."/>
            <person name="Vallon O."/>
            <person name="Harris E.H."/>
            <person name="Karpowicz S.J."/>
            <person name="Witman G.B."/>
            <person name="Terry A."/>
            <person name="Salamov A."/>
            <person name="Fritz-Laylin L.K."/>
            <person name="Marechal-Drouard L."/>
            <person name="Marshall W.F."/>
            <person name="Qu L.H."/>
            <person name="Nelson D.R."/>
            <person name="Sanderfoot A.A."/>
            <person name="Spalding M.H."/>
            <person name="Kapitonov V.V."/>
            <person name="Ren Q."/>
            <person name="Ferris P."/>
            <person name="Lindquist E."/>
            <person name="Shapiro H."/>
            <person name="Lucas S.M."/>
            <person name="Grimwood J."/>
            <person name="Schmutz J."/>
            <person name="Cardol P."/>
            <person name="Cerutti H."/>
            <person name="Chanfreau G."/>
            <person name="Chen C.L."/>
            <person name="Cognat V."/>
            <person name="Croft M.T."/>
            <person name="Dent R."/>
            <person name="Dutcher S."/>
            <person name="Fernandez E."/>
            <person name="Fukuzawa H."/>
            <person name="Gonzalez-Ballester D."/>
            <person name="Gonzalez-Halphen D."/>
            <person name="Hallmann A."/>
            <person name="Hanikenne M."/>
            <person name="Hippler M."/>
            <person name="Inwood W."/>
            <person name="Jabbari K."/>
            <person name="Kalanon M."/>
            <person name="Kuras R."/>
            <person name="Lefebvre P.A."/>
            <person name="Lemaire S.D."/>
            <person name="Lobanov A.V."/>
            <person name="Lohr M."/>
            <person name="Manuell A."/>
            <person name="Meier I."/>
            <person name="Mets L."/>
            <person name="Mittag M."/>
            <person name="Mittelmeier T."/>
            <person name="Moroney J.V."/>
            <person name="Moseley J."/>
            <person name="Napoli C."/>
            <person name="Nedelcu A.M."/>
            <person name="Niyogi K."/>
            <person name="Novoselov S.V."/>
            <person name="Paulsen I.T."/>
            <person name="Pazour G."/>
            <person name="Purton S."/>
            <person name="Ral J.P."/>
            <person name="Riano-Pachon D.M."/>
            <person name="Riekhof W."/>
            <person name="Rymarquis L."/>
            <person name="Schroda M."/>
            <person name="Stern D."/>
            <person name="Umen J."/>
            <person name="Willows R."/>
            <person name="Wilson N."/>
            <person name="Zimmer S.L."/>
            <person name="Allmer J."/>
            <person name="Balk J."/>
            <person name="Bisova K."/>
            <person name="Chen C.J."/>
            <person name="Elias M."/>
            <person name="Gendler K."/>
            <person name="Hauser C."/>
            <person name="Lamb M.R."/>
            <person name="Ledford H."/>
            <person name="Long J.C."/>
            <person name="Minagawa J."/>
            <person name="Page M.D."/>
            <person name="Pan J."/>
            <person name="Pootakham W."/>
            <person name="Roje S."/>
            <person name="Rose A."/>
            <person name="Stahlberg E."/>
            <person name="Terauchi A.M."/>
            <person name="Yang P."/>
            <person name="Ball S."/>
            <person name="Bowler C."/>
            <person name="Dieckmann C.L."/>
            <person name="Gladyshev V.N."/>
            <person name="Green P."/>
            <person name="Jorgensen R."/>
            <person name="Mayfield S."/>
            <person name="Mueller-Roeber B."/>
            <person name="Rajamani S."/>
            <person name="Sayre R.T."/>
            <person name="Brokstein P."/>
            <person name="Dubchak I."/>
            <person name="Goodstein D."/>
            <person name="Hornick L."/>
            <person name="Huang Y.W."/>
            <person name="Jhaveri J."/>
            <person name="Luo Y."/>
            <person name="Martinez D."/>
            <person name="Ngau W.C."/>
            <person name="Otillar B."/>
            <person name="Poliakov A."/>
            <person name="Porter A."/>
            <person name="Szajkowski L."/>
            <person name="Werner G."/>
            <person name="Zhou K."/>
            <person name="Grigoriev I.V."/>
            <person name="Rokhsar D.S."/>
            <person name="Grossman A.R."/>
        </authorList>
    </citation>
    <scope>NUCLEOTIDE SEQUENCE [LARGE SCALE GENOMIC DNA]</scope>
    <source>
        <strain evidence="4">CC-503</strain>
    </source>
</reference>
<dbReference type="Gramene" id="PNW77128">
    <property type="protein sequence ID" value="PNW77128"/>
    <property type="gene ID" value="CHLRE_10g423300v5"/>
</dbReference>
<feature type="region of interest" description="Disordered" evidence="1">
    <location>
        <begin position="1"/>
        <end position="24"/>
    </location>
</feature>
<sequence length="815" mass="83983">MGNRESKLRAHGQKRATPTTAGVGEWESPITSAFITEKAVRLGAVAVRPHDGAVTWLEGRPEEGGRQVLVIRTGDGEVHDVTPGVDTGFNVRTTVHEYGGGEYTLAGSTVYFTNFKDQALYSQDVSNPKAPGAPVLVTPGSEARGERFADTCIWELPTPAAATAVAEAGGAASSAAGAAAEAKPAAAAAAGPGRRLLVAVSEVHRDQTSGAELGPDQVVNRLVAVDVATGAVTQLAGGADFYMSPRVSPCGTWLAWVQWNHPNMPWDHTSLMVAPLRPDGTAGEPVRVRGGASAVQQPVWSPDGAYLYFVDDAAAPGADAAKADPADPSTGGWWNLYRCRVPDTAAGGSGGWAAAAAAAEALHPAAAEFGFPSWTLGRKTFQVLPDGSVLALYGDPSAAGTALALLQPPAAGATAKAWKLTRLDSGLTSFASGPAVRVATDAGGGGRVTVGAIASAADRQSAVVSLTVGSAGALAKSRPGDWKSLKASSSSKIPDGYLSVPEAVAYPTQFDGQPATAHMLYYPPVNKDFAYPAGTLPPLLVKSHGGPTSAAASGLSPLIQYWTSRGFAVADVDYGGSTGYGTAYRNRLQGRWGLVDVQDCAAAAEWAVSAGRVDKARLTISGGSAGGFTTLACLAFRKTFSAGVSLYGVADLKLLAEHTHKFESRYLDGLLGPLPAAEAVYAARSPLAHAGDFSAPVAFFQGDQDKVVPPEQAVVMHKALKDRGLPTALVMLAGEQHGFRQAVSIRTSLDGELFFYGAVLGFPASMPPDLPDIPIDNLPKKQEQQPKPEQQKQEEGKAGAAAPAAAKAAPGGATK</sequence>
<organism evidence="3 4">
    <name type="scientific">Chlamydomonas reinhardtii</name>
    <name type="common">Chlamydomonas smithii</name>
    <dbReference type="NCBI Taxonomy" id="3055"/>
    <lineage>
        <taxon>Eukaryota</taxon>
        <taxon>Viridiplantae</taxon>
        <taxon>Chlorophyta</taxon>
        <taxon>core chlorophytes</taxon>
        <taxon>Chlorophyceae</taxon>
        <taxon>CS clade</taxon>
        <taxon>Chlamydomonadales</taxon>
        <taxon>Chlamydomonadaceae</taxon>
        <taxon>Chlamydomonas</taxon>
    </lineage>
</organism>
<dbReference type="RefSeq" id="XP_042919912.1">
    <property type="nucleotide sequence ID" value="XM_043066515.1"/>
</dbReference>
<protein>
    <recommendedName>
        <fullName evidence="2">Peptidase S9 prolyl oligopeptidase catalytic domain-containing protein</fullName>
    </recommendedName>
</protein>
<dbReference type="InterPro" id="IPR029058">
    <property type="entry name" value="AB_hydrolase_fold"/>
</dbReference>
<dbReference type="PaxDb" id="3055-EDP06530"/>
<dbReference type="SUPFAM" id="SSF69322">
    <property type="entry name" value="Tricorn protease domain 2"/>
    <property type="match status" value="1"/>
</dbReference>
<dbReference type="OrthoDB" id="416344at2759"/>
<dbReference type="GO" id="GO:0006508">
    <property type="term" value="P:proteolysis"/>
    <property type="evidence" value="ECO:0007669"/>
    <property type="project" value="InterPro"/>
</dbReference>
<dbReference type="EMBL" id="CM008971">
    <property type="protein sequence ID" value="PNW77128.1"/>
    <property type="molecule type" value="Genomic_DNA"/>
</dbReference>
<dbReference type="Proteomes" id="UP000006906">
    <property type="component" value="Chromosome 10"/>
</dbReference>
<evidence type="ECO:0000259" key="2">
    <source>
        <dbReference type="Pfam" id="PF00326"/>
    </source>
</evidence>
<feature type="domain" description="Peptidase S9 prolyl oligopeptidase catalytic" evidence="2">
    <location>
        <begin position="559"/>
        <end position="760"/>
    </location>
</feature>
<dbReference type="Gene3D" id="3.40.50.1820">
    <property type="entry name" value="alpha/beta hydrolase"/>
    <property type="match status" value="1"/>
</dbReference>
<dbReference type="PANTHER" id="PTHR43056">
    <property type="entry name" value="PEPTIDASE S9 PROLYL OLIGOPEPTIDASE"/>
    <property type="match status" value="1"/>
</dbReference>
<dbReference type="AlphaFoldDB" id="A0A2K3D9C0"/>
<feature type="compositionally biased region" description="Basic and acidic residues" evidence="1">
    <location>
        <begin position="778"/>
        <end position="797"/>
    </location>
</feature>
<dbReference type="OMA" id="GYTTLCA"/>
<dbReference type="Pfam" id="PF00326">
    <property type="entry name" value="Peptidase_S9"/>
    <property type="match status" value="1"/>
</dbReference>
<proteinExistence type="predicted"/>
<dbReference type="InterPro" id="IPR050585">
    <property type="entry name" value="Xaa-Pro_dipeptidyl-ppase/CocE"/>
</dbReference>